<evidence type="ECO:0000256" key="1">
    <source>
        <dbReference type="ARBA" id="ARBA00004442"/>
    </source>
</evidence>
<dbReference type="InterPro" id="IPR006664">
    <property type="entry name" value="OMP_bac"/>
</dbReference>
<dbReference type="EMBL" id="JAGQDE010000012">
    <property type="protein sequence ID" value="MBQ0960064.1"/>
    <property type="molecule type" value="Genomic_DNA"/>
</dbReference>
<dbReference type="RefSeq" id="WP_210802744.1">
    <property type="nucleotide sequence ID" value="NZ_JAGQDE010000012.1"/>
</dbReference>
<feature type="domain" description="OmpA-like" evidence="6">
    <location>
        <begin position="47"/>
        <end position="165"/>
    </location>
</feature>
<dbReference type="Gene3D" id="3.30.1330.60">
    <property type="entry name" value="OmpA-like domain"/>
    <property type="match status" value="1"/>
</dbReference>
<accession>A0A940YLH5</accession>
<evidence type="ECO:0000256" key="5">
    <source>
        <dbReference type="SAM" id="SignalP"/>
    </source>
</evidence>
<name>A0A940YLH5_9BURK</name>
<dbReference type="Proteomes" id="UP000678374">
    <property type="component" value="Unassembled WGS sequence"/>
</dbReference>
<dbReference type="Pfam" id="PF00691">
    <property type="entry name" value="OmpA"/>
    <property type="match status" value="1"/>
</dbReference>
<dbReference type="AlphaFoldDB" id="A0A940YLH5"/>
<protein>
    <submittedName>
        <fullName evidence="7">OmpA family protein</fullName>
    </submittedName>
</protein>
<keyword evidence="8" id="KW-1185">Reference proteome</keyword>
<reference evidence="7" key="1">
    <citation type="submission" date="2021-04" db="EMBL/GenBank/DDBJ databases">
        <title>The genome sequence of Ideonella sp. 4Y11.</title>
        <authorList>
            <person name="Liu Y."/>
        </authorList>
    </citation>
    <scope>NUCLEOTIDE SEQUENCE</scope>
    <source>
        <strain evidence="7">4Y11</strain>
    </source>
</reference>
<dbReference type="PANTHER" id="PTHR30329">
    <property type="entry name" value="STATOR ELEMENT OF FLAGELLAR MOTOR COMPLEX"/>
    <property type="match status" value="1"/>
</dbReference>
<sequence>MPRLRPALSALSACLLLTACQSTPPAAPAPAPDTPYRGAVLAVDQTERGVQIVLPGSVLFESGQASFQAAEAAPFLDRVAQLLLTKTDKRVAVEGHTDTDGSAPLNEQLSLARARAVADALSSRGVPAARLDTAGFSFRRPVASNSTEDGKRLNRRVELVVLGEQLATLTANEPAGAFESAWARLRGLIEQGRVQAADAAAPR</sequence>
<keyword evidence="5" id="KW-0732">Signal</keyword>
<comment type="subcellular location">
    <subcellularLocation>
        <location evidence="1">Cell outer membrane</location>
    </subcellularLocation>
</comment>
<evidence type="ECO:0000259" key="6">
    <source>
        <dbReference type="PROSITE" id="PS51123"/>
    </source>
</evidence>
<organism evidence="7 8">
    <name type="scientific">Ideonella aquatica</name>
    <dbReference type="NCBI Taxonomy" id="2824119"/>
    <lineage>
        <taxon>Bacteria</taxon>
        <taxon>Pseudomonadati</taxon>
        <taxon>Pseudomonadota</taxon>
        <taxon>Betaproteobacteria</taxon>
        <taxon>Burkholderiales</taxon>
        <taxon>Sphaerotilaceae</taxon>
        <taxon>Ideonella</taxon>
    </lineage>
</organism>
<dbReference type="InterPro" id="IPR006665">
    <property type="entry name" value="OmpA-like"/>
</dbReference>
<dbReference type="CDD" id="cd07185">
    <property type="entry name" value="OmpA_C-like"/>
    <property type="match status" value="1"/>
</dbReference>
<proteinExistence type="predicted"/>
<dbReference type="SUPFAM" id="SSF103088">
    <property type="entry name" value="OmpA-like"/>
    <property type="match status" value="1"/>
</dbReference>
<feature type="signal peptide" evidence="5">
    <location>
        <begin position="1"/>
        <end position="26"/>
    </location>
</feature>
<dbReference type="InterPro" id="IPR036737">
    <property type="entry name" value="OmpA-like_sf"/>
</dbReference>
<feature type="chain" id="PRO_5036954518" evidence="5">
    <location>
        <begin position="27"/>
        <end position="203"/>
    </location>
</feature>
<keyword evidence="3" id="KW-0998">Cell outer membrane</keyword>
<keyword evidence="2 4" id="KW-0472">Membrane</keyword>
<evidence type="ECO:0000313" key="7">
    <source>
        <dbReference type="EMBL" id="MBQ0960064.1"/>
    </source>
</evidence>
<gene>
    <name evidence="7" type="ORF">KAK06_14010</name>
</gene>
<dbReference type="PROSITE" id="PS51123">
    <property type="entry name" value="OMPA_2"/>
    <property type="match status" value="1"/>
</dbReference>
<dbReference type="GO" id="GO:0009279">
    <property type="term" value="C:cell outer membrane"/>
    <property type="evidence" value="ECO:0007669"/>
    <property type="project" value="UniProtKB-SubCell"/>
</dbReference>
<evidence type="ECO:0000256" key="2">
    <source>
        <dbReference type="ARBA" id="ARBA00023136"/>
    </source>
</evidence>
<evidence type="ECO:0000256" key="4">
    <source>
        <dbReference type="PROSITE-ProRule" id="PRU00473"/>
    </source>
</evidence>
<dbReference type="PROSITE" id="PS51257">
    <property type="entry name" value="PROKAR_LIPOPROTEIN"/>
    <property type="match status" value="1"/>
</dbReference>
<evidence type="ECO:0000313" key="8">
    <source>
        <dbReference type="Proteomes" id="UP000678374"/>
    </source>
</evidence>
<comment type="caution">
    <text evidence="7">The sequence shown here is derived from an EMBL/GenBank/DDBJ whole genome shotgun (WGS) entry which is preliminary data.</text>
</comment>
<dbReference type="PANTHER" id="PTHR30329:SF21">
    <property type="entry name" value="LIPOPROTEIN YIAD-RELATED"/>
    <property type="match status" value="1"/>
</dbReference>
<dbReference type="InterPro" id="IPR050330">
    <property type="entry name" value="Bact_OuterMem_StrucFunc"/>
</dbReference>
<evidence type="ECO:0000256" key="3">
    <source>
        <dbReference type="ARBA" id="ARBA00023237"/>
    </source>
</evidence>
<dbReference type="PRINTS" id="PR01021">
    <property type="entry name" value="OMPADOMAIN"/>
</dbReference>